<keyword evidence="2" id="KW-1185">Reference proteome</keyword>
<reference evidence="1" key="1">
    <citation type="submission" date="2020-09" db="EMBL/GenBank/DDBJ databases">
        <title>Genome-Enabled Discovery of Anthraquinone Biosynthesis in Senna tora.</title>
        <authorList>
            <person name="Kang S.-H."/>
            <person name="Pandey R.P."/>
            <person name="Lee C.-M."/>
            <person name="Sim J.-S."/>
            <person name="Jeong J.-T."/>
            <person name="Choi B.-S."/>
            <person name="Jung M."/>
            <person name="Ginzburg D."/>
            <person name="Zhao K."/>
            <person name="Won S.Y."/>
            <person name="Oh T.-J."/>
            <person name="Yu Y."/>
            <person name="Kim N.-H."/>
            <person name="Lee O.R."/>
            <person name="Lee T.-H."/>
            <person name="Bashyal P."/>
            <person name="Kim T.-S."/>
            <person name="Lee W.-H."/>
            <person name="Kawkins C."/>
            <person name="Kim C.-K."/>
            <person name="Kim J.S."/>
            <person name="Ahn B.O."/>
            <person name="Rhee S.Y."/>
            <person name="Sohng J.K."/>
        </authorList>
    </citation>
    <scope>NUCLEOTIDE SEQUENCE</scope>
    <source>
        <tissue evidence="1">Leaf</tissue>
    </source>
</reference>
<name>A0A834SH30_9FABA</name>
<protein>
    <submittedName>
        <fullName evidence="1">Uncharacterized protein</fullName>
    </submittedName>
</protein>
<comment type="caution">
    <text evidence="1">The sequence shown here is derived from an EMBL/GenBank/DDBJ whole genome shotgun (WGS) entry which is preliminary data.</text>
</comment>
<evidence type="ECO:0000313" key="1">
    <source>
        <dbReference type="EMBL" id="KAF7802123.1"/>
    </source>
</evidence>
<accession>A0A834SH30</accession>
<organism evidence="1 2">
    <name type="scientific">Senna tora</name>
    <dbReference type="NCBI Taxonomy" id="362788"/>
    <lineage>
        <taxon>Eukaryota</taxon>
        <taxon>Viridiplantae</taxon>
        <taxon>Streptophyta</taxon>
        <taxon>Embryophyta</taxon>
        <taxon>Tracheophyta</taxon>
        <taxon>Spermatophyta</taxon>
        <taxon>Magnoliopsida</taxon>
        <taxon>eudicotyledons</taxon>
        <taxon>Gunneridae</taxon>
        <taxon>Pentapetalae</taxon>
        <taxon>rosids</taxon>
        <taxon>fabids</taxon>
        <taxon>Fabales</taxon>
        <taxon>Fabaceae</taxon>
        <taxon>Caesalpinioideae</taxon>
        <taxon>Cassia clade</taxon>
        <taxon>Senna</taxon>
    </lineage>
</organism>
<dbReference type="Proteomes" id="UP000634136">
    <property type="component" value="Unassembled WGS sequence"/>
</dbReference>
<gene>
    <name evidence="1" type="ORF">G2W53_041234</name>
</gene>
<evidence type="ECO:0000313" key="2">
    <source>
        <dbReference type="Proteomes" id="UP000634136"/>
    </source>
</evidence>
<proteinExistence type="predicted"/>
<dbReference type="AlphaFoldDB" id="A0A834SH30"/>
<dbReference type="EMBL" id="JAAIUW010000013">
    <property type="protein sequence ID" value="KAF7802123.1"/>
    <property type="molecule type" value="Genomic_DNA"/>
</dbReference>
<sequence length="181" mass="20733">MLELESCCIPDEKSPLDLRNVHEVRVKSHVVQVSERDRVDLMLELELSKHGRSVDHDFTYSGREIVVSETDCLMLYLRNQVDLMLDLESSWDGRSSNLRNINSSSQKSCCASESNRSVRVVFAKPSGFDAQIGVFMAWKERGSCLNIFRMSNHGWMPEMLTKYETKLLLRKGVDHVLTYSG</sequence>